<dbReference type="EMBL" id="SACY01000002">
    <property type="protein sequence ID" value="RVU25982.1"/>
    <property type="molecule type" value="Genomic_DNA"/>
</dbReference>
<evidence type="ECO:0000313" key="2">
    <source>
        <dbReference type="EMBL" id="RVU25982.1"/>
    </source>
</evidence>
<protein>
    <submittedName>
        <fullName evidence="2">SDR family oxidoreductase</fullName>
    </submittedName>
</protein>
<dbReference type="Pfam" id="PF01370">
    <property type="entry name" value="Epimerase"/>
    <property type="match status" value="1"/>
</dbReference>
<dbReference type="Gene3D" id="3.40.50.720">
    <property type="entry name" value="NAD(P)-binding Rossmann-like Domain"/>
    <property type="match status" value="1"/>
</dbReference>
<evidence type="ECO:0000259" key="1">
    <source>
        <dbReference type="Pfam" id="PF01370"/>
    </source>
</evidence>
<sequence>MVVIESKLGKDSSKLILLFGVGLIGESILQEFDKQFSCTFHQFPFSWGKEDAQIEELNQIKEFIFARGKGVAIQLIWSAGKGGFFSTDSDFQIEFADFERVLNWLQQALIPQNSCSFHLFSSAGGLFEGQVLVNEQSKPKPMRPYGHWKLKQEDLLNRSEGLVNRIIYRPSTVYGYSPKARIGLIAKLLICANKNQFIEIFASKTALRDYIYVGDIAKFVVAKIENSDLSSLKLGTTQINWLISGKSSNILEICTKVSELINKPVLNSFRLVLDNSLDNTFNAKLKPKELAISPIEMGLRKIFQTLK</sequence>
<accession>A0A437PUQ4</accession>
<proteinExistence type="predicted"/>
<dbReference type="Proteomes" id="UP000282832">
    <property type="component" value="Unassembled WGS sequence"/>
</dbReference>
<dbReference type="CDD" id="cd08946">
    <property type="entry name" value="SDR_e"/>
    <property type="match status" value="1"/>
</dbReference>
<organism evidence="2 3">
    <name type="scientific">Sandaracinomonas limnophila</name>
    <dbReference type="NCBI Taxonomy" id="1862386"/>
    <lineage>
        <taxon>Bacteria</taxon>
        <taxon>Pseudomonadati</taxon>
        <taxon>Bacteroidota</taxon>
        <taxon>Cytophagia</taxon>
        <taxon>Cytophagales</taxon>
        <taxon>Flectobacillaceae</taxon>
        <taxon>Sandaracinomonas</taxon>
    </lineage>
</organism>
<dbReference type="InterPro" id="IPR036291">
    <property type="entry name" value="NAD(P)-bd_dom_sf"/>
</dbReference>
<feature type="domain" description="NAD-dependent epimerase/dehydratase" evidence="1">
    <location>
        <begin position="116"/>
        <end position="227"/>
    </location>
</feature>
<name>A0A437PUQ4_9BACT</name>
<keyword evidence="3" id="KW-1185">Reference proteome</keyword>
<dbReference type="SUPFAM" id="SSF51735">
    <property type="entry name" value="NAD(P)-binding Rossmann-fold domains"/>
    <property type="match status" value="1"/>
</dbReference>
<dbReference type="RefSeq" id="WP_127803379.1">
    <property type="nucleotide sequence ID" value="NZ_SACY01000002.1"/>
</dbReference>
<gene>
    <name evidence="2" type="ORF">EOJ36_06090</name>
</gene>
<evidence type="ECO:0000313" key="3">
    <source>
        <dbReference type="Proteomes" id="UP000282832"/>
    </source>
</evidence>
<dbReference type="AlphaFoldDB" id="A0A437PUQ4"/>
<dbReference type="OrthoDB" id="329806at2"/>
<dbReference type="InterPro" id="IPR001509">
    <property type="entry name" value="Epimerase_deHydtase"/>
</dbReference>
<comment type="caution">
    <text evidence="2">The sequence shown here is derived from an EMBL/GenBank/DDBJ whole genome shotgun (WGS) entry which is preliminary data.</text>
</comment>
<reference evidence="2 3" key="1">
    <citation type="submission" date="2019-01" db="EMBL/GenBank/DDBJ databases">
        <authorList>
            <person name="Chen W.-M."/>
        </authorList>
    </citation>
    <scope>NUCLEOTIDE SEQUENCE [LARGE SCALE GENOMIC DNA]</scope>
    <source>
        <strain evidence="2 3">FSY-15</strain>
    </source>
</reference>